<feature type="binding site" evidence="18">
    <location>
        <position position="196"/>
    </location>
    <ligand>
        <name>Ca(2+)</name>
        <dbReference type="ChEBI" id="CHEBI:29108"/>
        <label>2</label>
    </ligand>
</feature>
<evidence type="ECO:0000256" key="19">
    <source>
        <dbReference type="PIRSR" id="PIRSR600823-4"/>
    </source>
</evidence>
<evidence type="ECO:0000256" key="10">
    <source>
        <dbReference type="ARBA" id="ARBA00023002"/>
    </source>
</evidence>
<evidence type="ECO:0000256" key="17">
    <source>
        <dbReference type="PIRSR" id="PIRSR600823-2"/>
    </source>
</evidence>
<dbReference type="InterPro" id="IPR010255">
    <property type="entry name" value="Haem_peroxidase_sf"/>
</dbReference>
<dbReference type="FunFam" id="1.10.420.10:FF:000006">
    <property type="entry name" value="Peroxidase"/>
    <property type="match status" value="1"/>
</dbReference>
<keyword evidence="14" id="KW-0376">Hydrogen peroxide</keyword>
<accession>A0A1E5W0R7</accession>
<evidence type="ECO:0000256" key="8">
    <source>
        <dbReference type="ARBA" id="ARBA00022723"/>
    </source>
</evidence>
<dbReference type="STRING" id="888268.A0A1E5W0R7"/>
<dbReference type="OrthoDB" id="2113341at2759"/>
<keyword evidence="6 23" id="KW-0575">Peroxidase</keyword>
<comment type="subcellular location">
    <subcellularLocation>
        <location evidence="2">Secreted</location>
    </subcellularLocation>
</comment>
<feature type="binding site" evidence="18">
    <location>
        <position position="76"/>
    </location>
    <ligand>
        <name>Ca(2+)</name>
        <dbReference type="ChEBI" id="CHEBI:29108"/>
        <label>1</label>
    </ligand>
</feature>
<dbReference type="InterPro" id="IPR033905">
    <property type="entry name" value="Secretory_peroxidase"/>
</dbReference>
<dbReference type="InterPro" id="IPR019794">
    <property type="entry name" value="Peroxidases_AS"/>
</dbReference>
<keyword evidence="8 18" id="KW-0479">Metal-binding</keyword>
<evidence type="ECO:0000313" key="24">
    <source>
        <dbReference type="Proteomes" id="UP000095767"/>
    </source>
</evidence>
<comment type="caution">
    <text evidence="23">The sequence shown here is derived from an EMBL/GenBank/DDBJ whole genome shotgun (WGS) entry which is preliminary data.</text>
</comment>
<keyword evidence="9 18" id="KW-0106">Calcium</keyword>
<keyword evidence="10" id="KW-0560">Oxidoreductase</keyword>
<dbReference type="FunFam" id="1.10.520.10:FF:000001">
    <property type="entry name" value="Peroxidase"/>
    <property type="match status" value="2"/>
</dbReference>
<dbReference type="Gene3D" id="1.10.520.10">
    <property type="match status" value="2"/>
</dbReference>
<feature type="domain" description="Plant heme peroxidase family profile" evidence="22">
    <location>
        <begin position="29"/>
        <end position="318"/>
    </location>
</feature>
<dbReference type="GO" id="GO:0006979">
    <property type="term" value="P:response to oxidative stress"/>
    <property type="evidence" value="ECO:0007669"/>
    <property type="project" value="InterPro"/>
</dbReference>
<dbReference type="GO" id="GO:0140825">
    <property type="term" value="F:lactoperoxidase activity"/>
    <property type="evidence" value="ECO:0007669"/>
    <property type="project" value="UniProtKB-EC"/>
</dbReference>
<dbReference type="Proteomes" id="UP000095767">
    <property type="component" value="Unassembled WGS sequence"/>
</dbReference>
<dbReference type="InterPro" id="IPR000823">
    <property type="entry name" value="Peroxidase_pln"/>
</dbReference>
<dbReference type="EC" id="1.11.1.7" evidence="4"/>
<evidence type="ECO:0000256" key="13">
    <source>
        <dbReference type="ARBA" id="ARBA00023180"/>
    </source>
</evidence>
<keyword evidence="11 18" id="KW-0408">Iron</keyword>
<dbReference type="EMBL" id="LWDX02024362">
    <property type="protein sequence ID" value="OEL30979.1"/>
    <property type="molecule type" value="Genomic_DNA"/>
</dbReference>
<evidence type="ECO:0000256" key="15">
    <source>
        <dbReference type="ARBA" id="ARBA00072322"/>
    </source>
</evidence>
<evidence type="ECO:0000256" key="18">
    <source>
        <dbReference type="PIRSR" id="PIRSR600823-3"/>
    </source>
</evidence>
<dbReference type="PRINTS" id="PR00461">
    <property type="entry name" value="PLPEROXIDASE"/>
</dbReference>
<dbReference type="Gene3D" id="1.10.420.10">
    <property type="entry name" value="Peroxidase, domain 2"/>
    <property type="match status" value="1"/>
</dbReference>
<feature type="binding site" evidence="18">
    <location>
        <position position="71"/>
    </location>
    <ligand>
        <name>Ca(2+)</name>
        <dbReference type="ChEBI" id="CHEBI:29108"/>
        <label>1</label>
    </ligand>
</feature>
<dbReference type="AlphaFoldDB" id="A0A1E5W0R7"/>
<keyword evidence="13" id="KW-0325">Glycoprotein</keyword>
<evidence type="ECO:0000256" key="12">
    <source>
        <dbReference type="ARBA" id="ARBA00023157"/>
    </source>
</evidence>
<proteinExistence type="inferred from homology"/>
<dbReference type="PROSITE" id="PS00435">
    <property type="entry name" value="PEROXIDASE_1"/>
    <property type="match status" value="1"/>
</dbReference>
<keyword evidence="21" id="KW-0732">Signal</keyword>
<evidence type="ECO:0000256" key="3">
    <source>
        <dbReference type="ARBA" id="ARBA00006873"/>
    </source>
</evidence>
<evidence type="ECO:0000256" key="21">
    <source>
        <dbReference type="SAM" id="SignalP"/>
    </source>
</evidence>
<comment type="cofactor">
    <cofactor evidence="18">
        <name>Ca(2+)</name>
        <dbReference type="ChEBI" id="CHEBI:29108"/>
    </cofactor>
    <text evidence="18">Binds 2 calcium ions per subunit.</text>
</comment>
<keyword evidence="5" id="KW-0964">Secreted</keyword>
<evidence type="ECO:0000256" key="5">
    <source>
        <dbReference type="ARBA" id="ARBA00022525"/>
    </source>
</evidence>
<dbReference type="InterPro" id="IPR019793">
    <property type="entry name" value="Peroxidases_heam-ligand_BS"/>
</dbReference>
<evidence type="ECO:0000256" key="16">
    <source>
        <dbReference type="PIRSR" id="PIRSR600823-1"/>
    </source>
</evidence>
<feature type="binding site" evidence="17">
    <location>
        <position position="165"/>
    </location>
    <ligand>
        <name>substrate</name>
    </ligand>
</feature>
<evidence type="ECO:0000256" key="2">
    <source>
        <dbReference type="ARBA" id="ARBA00004613"/>
    </source>
</evidence>
<evidence type="ECO:0000256" key="6">
    <source>
        <dbReference type="ARBA" id="ARBA00022559"/>
    </source>
</evidence>
<feature type="disulfide bond" evidence="20">
    <location>
        <begin position="202"/>
        <end position="228"/>
    </location>
</feature>
<feature type="non-terminal residue" evidence="23">
    <location>
        <position position="490"/>
    </location>
</feature>
<sequence length="490" mass="52616">MRAQVKSSVRLLILVQVAAVLAGRPGVAALSMDYYGMSCPFAEYIVRDVVGEALMEDPTLAGSLLRLHFHDCFVQGCDASVLLDSTDDNTAEKDAGANRSLRGYEVIDRVKEALEAQCPGVVSCADILALVARDAVLMARGPYYDVPQGRRDGSRSVDADTVALPAPTLNASVLIELFGSHGFTVQDMVALSGGHTLGIAHCASFKDRLQTELDTLEPSLASSLGSTCAAGDSATAPFDETSTTFDTDYFNGLQQRRGLLSSDQTLFESPETMEIVNMFAMNQDYFFDAFQQGMLKMGQLDLKEGDQGEMSAQMKSFVRLLVLVQVAAVLAGPGVAELSMDYYGMSCPFAEYIVRNVVSDALMKDPTLAGSLLRLHFHDCFVQGCDGSVLLDSTDGNTAEKDAGANKSLRGFEVIDSIKEALEAQCPGVVSCADVLALAARDAVFMARGPYYVVPLGRLDGRRSVDSDTFLALPPPINNVTLLKQIFSSH</sequence>
<dbReference type="PRINTS" id="PR00458">
    <property type="entry name" value="PEROXIDASE"/>
</dbReference>
<comment type="cofactor">
    <cofactor evidence="18">
        <name>heme b</name>
        <dbReference type="ChEBI" id="CHEBI:60344"/>
    </cofactor>
    <text evidence="18">Binds 1 heme b (iron(II)-protoporphyrin IX) group per subunit.</text>
</comment>
<name>A0A1E5W0R7_9POAL</name>
<evidence type="ECO:0000256" key="4">
    <source>
        <dbReference type="ARBA" id="ARBA00012313"/>
    </source>
</evidence>
<evidence type="ECO:0000259" key="22">
    <source>
        <dbReference type="PROSITE" id="PS50873"/>
    </source>
</evidence>
<evidence type="ECO:0000256" key="11">
    <source>
        <dbReference type="ARBA" id="ARBA00023004"/>
    </source>
</evidence>
<feature type="signal peptide" evidence="21">
    <location>
        <begin position="1"/>
        <end position="29"/>
    </location>
</feature>
<evidence type="ECO:0000313" key="23">
    <source>
        <dbReference type="EMBL" id="OEL30979.1"/>
    </source>
</evidence>
<feature type="binding site" description="axial binding residue" evidence="18">
    <location>
        <position position="195"/>
    </location>
    <ligand>
        <name>heme b</name>
        <dbReference type="ChEBI" id="CHEBI:60344"/>
    </ligand>
    <ligandPart>
        <name>Fe</name>
        <dbReference type="ChEBI" id="CHEBI:18248"/>
    </ligandPart>
</feature>
<reference evidence="23 24" key="1">
    <citation type="submission" date="2016-09" db="EMBL/GenBank/DDBJ databases">
        <title>The draft genome of Dichanthelium oligosanthes: A C3 panicoid grass species.</title>
        <authorList>
            <person name="Studer A.J."/>
            <person name="Schnable J.C."/>
            <person name="Brutnell T.P."/>
        </authorList>
    </citation>
    <scope>NUCLEOTIDE SEQUENCE [LARGE SCALE GENOMIC DNA]</scope>
    <source>
        <strain evidence="24">cv. Kellogg 1175</strain>
        <tissue evidence="23">Leaf</tissue>
    </source>
</reference>
<comment type="catalytic activity">
    <reaction evidence="1">
        <text>2 a phenolic donor + H2O2 = 2 a phenolic radical donor + 2 H2O</text>
        <dbReference type="Rhea" id="RHEA:56136"/>
        <dbReference type="ChEBI" id="CHEBI:15377"/>
        <dbReference type="ChEBI" id="CHEBI:16240"/>
        <dbReference type="ChEBI" id="CHEBI:139520"/>
        <dbReference type="ChEBI" id="CHEBI:139521"/>
        <dbReference type="EC" id="1.11.1.7"/>
    </reaction>
</comment>
<gene>
    <name evidence="23" type="ORF">BAE44_0008002</name>
</gene>
<evidence type="ECO:0000256" key="1">
    <source>
        <dbReference type="ARBA" id="ARBA00000189"/>
    </source>
</evidence>
<feature type="disulfide bond" evidence="20">
    <location>
        <begin position="39"/>
        <end position="118"/>
    </location>
</feature>
<feature type="chain" id="PRO_5009188677" description="Peroxidase 1" evidence="21">
    <location>
        <begin position="30"/>
        <end position="490"/>
    </location>
</feature>
<dbReference type="GO" id="GO:0005576">
    <property type="term" value="C:extracellular region"/>
    <property type="evidence" value="ECO:0007669"/>
    <property type="project" value="UniProtKB-SubCell"/>
</dbReference>
<protein>
    <recommendedName>
        <fullName evidence="15">Peroxidase 1</fullName>
        <ecNumber evidence="4">1.11.1.7</ecNumber>
    </recommendedName>
</protein>
<feature type="disulfide bond" evidence="20">
    <location>
        <begin position="72"/>
        <end position="77"/>
    </location>
</feature>
<feature type="binding site" evidence="18">
    <location>
        <position position="78"/>
    </location>
    <ligand>
        <name>Ca(2+)</name>
        <dbReference type="ChEBI" id="CHEBI:29108"/>
        <label>1</label>
    </ligand>
</feature>
<dbReference type="InterPro" id="IPR002016">
    <property type="entry name" value="Haem_peroxidase"/>
</dbReference>
<dbReference type="PANTHER" id="PTHR31235">
    <property type="entry name" value="PEROXIDASE 25-RELATED"/>
    <property type="match status" value="1"/>
</dbReference>
<organism evidence="23 24">
    <name type="scientific">Dichanthelium oligosanthes</name>
    <dbReference type="NCBI Taxonomy" id="888268"/>
    <lineage>
        <taxon>Eukaryota</taxon>
        <taxon>Viridiplantae</taxon>
        <taxon>Streptophyta</taxon>
        <taxon>Embryophyta</taxon>
        <taxon>Tracheophyta</taxon>
        <taxon>Spermatophyta</taxon>
        <taxon>Magnoliopsida</taxon>
        <taxon>Liliopsida</taxon>
        <taxon>Poales</taxon>
        <taxon>Poaceae</taxon>
        <taxon>PACMAD clade</taxon>
        <taxon>Panicoideae</taxon>
        <taxon>Panicodae</taxon>
        <taxon>Paniceae</taxon>
        <taxon>Dichantheliinae</taxon>
        <taxon>Dichanthelium</taxon>
    </lineage>
</organism>
<feature type="binding site" evidence="18">
    <location>
        <position position="246"/>
    </location>
    <ligand>
        <name>Ca(2+)</name>
        <dbReference type="ChEBI" id="CHEBI:29108"/>
        <label>2</label>
    </ligand>
</feature>
<keyword evidence="12 20" id="KW-1015">Disulfide bond</keyword>
<feature type="domain" description="Plant heme peroxidase family profile" evidence="22">
    <location>
        <begin position="337"/>
        <end position="490"/>
    </location>
</feature>
<evidence type="ECO:0000256" key="7">
    <source>
        <dbReference type="ARBA" id="ARBA00022617"/>
    </source>
</evidence>
<feature type="binding site" evidence="18">
    <location>
        <position position="239"/>
    </location>
    <ligand>
        <name>Ca(2+)</name>
        <dbReference type="ChEBI" id="CHEBI:29108"/>
        <label>2</label>
    </ligand>
</feature>
<keyword evidence="7" id="KW-0349">Heme</keyword>
<dbReference type="PROSITE" id="PS50873">
    <property type="entry name" value="PEROXIDASE_4"/>
    <property type="match status" value="2"/>
</dbReference>
<evidence type="ECO:0000256" key="9">
    <source>
        <dbReference type="ARBA" id="ARBA00022837"/>
    </source>
</evidence>
<dbReference type="GO" id="GO:0042744">
    <property type="term" value="P:hydrogen peroxide catabolic process"/>
    <property type="evidence" value="ECO:0007669"/>
    <property type="project" value="UniProtKB-KW"/>
</dbReference>
<feature type="site" description="Transition state stabilizer" evidence="19">
    <location>
        <position position="66"/>
    </location>
</feature>
<dbReference type="PROSITE" id="PS00436">
    <property type="entry name" value="PEROXIDASE_2"/>
    <property type="match status" value="2"/>
</dbReference>
<dbReference type="Pfam" id="PF00141">
    <property type="entry name" value="peroxidase"/>
    <property type="match status" value="2"/>
</dbReference>
<dbReference type="CDD" id="cd00693">
    <property type="entry name" value="secretory_peroxidase"/>
    <property type="match status" value="1"/>
</dbReference>
<feature type="active site" description="Proton acceptor" evidence="16">
    <location>
        <position position="70"/>
    </location>
</feature>
<evidence type="ECO:0000256" key="20">
    <source>
        <dbReference type="PIRSR" id="PIRSR600823-5"/>
    </source>
</evidence>
<dbReference type="GO" id="GO:0020037">
    <property type="term" value="F:heme binding"/>
    <property type="evidence" value="ECO:0007669"/>
    <property type="project" value="InterPro"/>
</dbReference>
<comment type="similarity">
    <text evidence="3">Belongs to the peroxidase family. Ascorbate peroxidase subfamily.</text>
</comment>
<feature type="binding site" evidence="18">
    <location>
        <position position="80"/>
    </location>
    <ligand>
        <name>Ca(2+)</name>
        <dbReference type="ChEBI" id="CHEBI:29108"/>
        <label>1</label>
    </ligand>
</feature>
<evidence type="ECO:0000256" key="14">
    <source>
        <dbReference type="ARBA" id="ARBA00023324"/>
    </source>
</evidence>
<feature type="binding site" evidence="18">
    <location>
        <position position="74"/>
    </location>
    <ligand>
        <name>Ca(2+)</name>
        <dbReference type="ChEBI" id="CHEBI:29108"/>
        <label>1</label>
    </ligand>
</feature>
<dbReference type="GO" id="GO:0046872">
    <property type="term" value="F:metal ion binding"/>
    <property type="evidence" value="ECO:0007669"/>
    <property type="project" value="UniProtKB-KW"/>
</dbReference>
<keyword evidence="24" id="KW-1185">Reference proteome</keyword>
<feature type="binding site" evidence="18">
    <location>
        <position position="92"/>
    </location>
    <ligand>
        <name>Ca(2+)</name>
        <dbReference type="ChEBI" id="CHEBI:29108"/>
        <label>1</label>
    </ligand>
</feature>
<dbReference type="SUPFAM" id="SSF48113">
    <property type="entry name" value="Heme-dependent peroxidases"/>
    <property type="match status" value="2"/>
</dbReference>